<dbReference type="GO" id="GO:0003700">
    <property type="term" value="F:DNA-binding transcription factor activity"/>
    <property type="evidence" value="ECO:0007669"/>
    <property type="project" value="TreeGrafter"/>
</dbReference>
<dbReference type="PANTHER" id="PTHR30537:SF3">
    <property type="entry name" value="TRANSCRIPTIONAL REGULATORY PROTEIN"/>
    <property type="match status" value="1"/>
</dbReference>
<evidence type="ECO:0000256" key="1">
    <source>
        <dbReference type="ARBA" id="ARBA00009437"/>
    </source>
</evidence>
<dbReference type="RefSeq" id="WP_111728555.1">
    <property type="nucleotide sequence ID" value="NZ_QHKO01000001.1"/>
</dbReference>
<dbReference type="OrthoDB" id="5338251at2"/>
<accession>A0A328CEK5</accession>
<keyword evidence="4" id="KW-1185">Reference proteome</keyword>
<comment type="caution">
    <text evidence="3">The sequence shown here is derived from an EMBL/GenBank/DDBJ whole genome shotgun (WGS) entry which is preliminary data.</text>
</comment>
<name>A0A328CEK5_9DELT</name>
<dbReference type="GO" id="GO:0006351">
    <property type="term" value="P:DNA-templated transcription"/>
    <property type="evidence" value="ECO:0007669"/>
    <property type="project" value="TreeGrafter"/>
</dbReference>
<dbReference type="InterPro" id="IPR005119">
    <property type="entry name" value="LysR_subst-bd"/>
</dbReference>
<sequence length="179" mass="20269">MAAFNRGIENEILISNYARALHHREADIALRNFRPTDTKLVARKIRDERVHLYATPAYLECLGNPTTLGDLSRANYLGFNRAPDLREHLNSLGLTLTPLNFPVLTENHLMLWELVKQGAGNGLMMESVGDAEPGVQRVLSEIEPFLMPKWFVSRREVQTSRRVRVVFDMVWEGLGGGRG</sequence>
<protein>
    <recommendedName>
        <fullName evidence="2">LysR substrate-binding domain-containing protein</fullName>
    </recommendedName>
</protein>
<evidence type="ECO:0000313" key="3">
    <source>
        <dbReference type="EMBL" id="RAL25383.1"/>
    </source>
</evidence>
<organism evidence="3 4">
    <name type="scientific">Lujinxingia litoralis</name>
    <dbReference type="NCBI Taxonomy" id="2211119"/>
    <lineage>
        <taxon>Bacteria</taxon>
        <taxon>Deltaproteobacteria</taxon>
        <taxon>Bradymonadales</taxon>
        <taxon>Lujinxingiaceae</taxon>
        <taxon>Lujinxingia</taxon>
    </lineage>
</organism>
<dbReference type="Proteomes" id="UP000249169">
    <property type="component" value="Unassembled WGS sequence"/>
</dbReference>
<dbReference type="SUPFAM" id="SSF53850">
    <property type="entry name" value="Periplasmic binding protein-like II"/>
    <property type="match status" value="1"/>
</dbReference>
<evidence type="ECO:0000259" key="2">
    <source>
        <dbReference type="Pfam" id="PF03466"/>
    </source>
</evidence>
<reference evidence="3 4" key="1">
    <citation type="submission" date="2018-05" db="EMBL/GenBank/DDBJ databases">
        <title>Lujinxingia marina gen. nov. sp. nov., a new facultative anaerobic member of the class Deltaproteobacteria, and proposal of Lujinxingaceae fam. nov.</title>
        <authorList>
            <person name="Li C.-M."/>
        </authorList>
    </citation>
    <scope>NUCLEOTIDE SEQUENCE [LARGE SCALE GENOMIC DNA]</scope>
    <source>
        <strain evidence="3 4">B210</strain>
    </source>
</reference>
<dbReference type="GO" id="GO:0043565">
    <property type="term" value="F:sequence-specific DNA binding"/>
    <property type="evidence" value="ECO:0007669"/>
    <property type="project" value="TreeGrafter"/>
</dbReference>
<comment type="similarity">
    <text evidence="1">Belongs to the LysR transcriptional regulatory family.</text>
</comment>
<dbReference type="Gene3D" id="3.40.190.290">
    <property type="match status" value="1"/>
</dbReference>
<dbReference type="EMBL" id="QHKO01000001">
    <property type="protein sequence ID" value="RAL25383.1"/>
    <property type="molecule type" value="Genomic_DNA"/>
</dbReference>
<gene>
    <name evidence="3" type="ORF">DL240_04010</name>
</gene>
<dbReference type="PANTHER" id="PTHR30537">
    <property type="entry name" value="HTH-TYPE TRANSCRIPTIONAL REGULATOR"/>
    <property type="match status" value="1"/>
</dbReference>
<feature type="domain" description="LysR substrate-binding" evidence="2">
    <location>
        <begin position="18"/>
        <end position="173"/>
    </location>
</feature>
<proteinExistence type="inferred from homology"/>
<dbReference type="Pfam" id="PF03466">
    <property type="entry name" value="LysR_substrate"/>
    <property type="match status" value="1"/>
</dbReference>
<evidence type="ECO:0000313" key="4">
    <source>
        <dbReference type="Proteomes" id="UP000249169"/>
    </source>
</evidence>
<dbReference type="AlphaFoldDB" id="A0A328CEK5"/>
<dbReference type="InterPro" id="IPR058163">
    <property type="entry name" value="LysR-type_TF_proteobact-type"/>
</dbReference>